<reference evidence="1" key="2">
    <citation type="submission" date="2021-01" db="UniProtKB">
        <authorList>
            <consortium name="EnsemblPlants"/>
        </authorList>
    </citation>
    <scope>IDENTIFICATION</scope>
</reference>
<dbReference type="InterPro" id="IPR036691">
    <property type="entry name" value="Endo/exonu/phosph_ase_sf"/>
</dbReference>
<sequence length="853" mass="94870">MGGFRSFFLESKFFQLVVEEGGRYFSLRIVERSRYFMKSVFMGKNVAQWLMKSLEQIIVGISPNNFYTFREGDLAYTLQRSSNSFGMFLLLTEFKVGGSRRSIFIPKGRVHGPQVQDRGRNQPNLVNTHDKGKLLLEDNKREKQNLVFEQRLVSISGPTTLGGREVGSQFINEEFKFGETNTAKKRRRSSLKIHSNWYKHAYGKKRELRHPDWIGGGLTVEVNGEGIRHVAWYSNKGGLGNSIWVDSSQKEHVVSPSSGSRVDQNSVVNKGVLRRSKWVTKSQREHSRVQNLSVVGSDQECNTQVGLLYPKPTGPTMLVVGESPFSSTQEPLNHDAQAFALSITPHELVAAHNGISSHTDESSASPTPLAKVGTVSSFNGFHAKGPPATLEKVGCLPETSMEAECLSSEGFHTDEPLISLGKAKIEGATRSHAVELLASPAPLEKASTESSFDGFCAKGSPTTLEKVGCLPETLAKAGASKGLVLSNYVLNPSRIGSEELGIQGGDEGGRVVCASDFQGSAIQSMLALTEVEAVCVDVGLGDVDGLSPLTTINPLGLVVSAEVNGNTEVLSSDNTLNVSNWVKHRIPDFSKMMGLSLGRHAKMCIMLLQRLELKIEAANLMHRKDVAYRKAVSKDKGKRELRNLISSVNYDERDFSLTALLSCPYVDWVALDADRTTDGALMMWDRRTLEKVEVMVGDFNIVHFPSERLGGSRLTSAMEMFSEFIEELSLIDFPLKGGSYTWSSSSNQPSMSRIDRALLSHDWEDHFPDVIQRVLPCPISDHFPILMKARGILRGKNPFRFENMWLKMDGFKDRVHSWWNRYSFCSELQIIEWFSRIRGNYPPRIKGRKECLG</sequence>
<dbReference type="InParanoid" id="A0A7N2MI16"/>
<dbReference type="PANTHER" id="PTHR33710:SF71">
    <property type="entry name" value="ENDONUCLEASE_EXONUCLEASE_PHOSPHATASE DOMAIN-CONTAINING PROTEIN"/>
    <property type="match status" value="1"/>
</dbReference>
<dbReference type="EMBL" id="LRBV02000009">
    <property type="status" value="NOT_ANNOTATED_CDS"/>
    <property type="molecule type" value="Genomic_DNA"/>
</dbReference>
<protein>
    <submittedName>
        <fullName evidence="1">Uncharacterized protein</fullName>
    </submittedName>
</protein>
<dbReference type="EnsemblPlants" id="QL09p022516:mrna">
    <property type="protein sequence ID" value="QL09p022516:mrna"/>
    <property type="gene ID" value="QL09p022516"/>
</dbReference>
<reference evidence="1 2" key="1">
    <citation type="journal article" date="2016" name="G3 (Bethesda)">
        <title>First Draft Assembly and Annotation of the Genome of a California Endemic Oak Quercus lobata Nee (Fagaceae).</title>
        <authorList>
            <person name="Sork V.L."/>
            <person name="Fitz-Gibbon S.T."/>
            <person name="Puiu D."/>
            <person name="Crepeau M."/>
            <person name="Gugger P.F."/>
            <person name="Sherman R."/>
            <person name="Stevens K."/>
            <person name="Langley C.H."/>
            <person name="Pellegrini M."/>
            <person name="Salzberg S.L."/>
        </authorList>
    </citation>
    <scope>NUCLEOTIDE SEQUENCE [LARGE SCALE GENOMIC DNA]</scope>
    <source>
        <strain evidence="1 2">cv. SW786</strain>
    </source>
</reference>
<dbReference type="AlphaFoldDB" id="A0A7N2MI16"/>
<evidence type="ECO:0000313" key="1">
    <source>
        <dbReference type="EnsemblPlants" id="QL09p022516:mrna"/>
    </source>
</evidence>
<dbReference type="PANTHER" id="PTHR33710">
    <property type="entry name" value="BNAC02G09200D PROTEIN"/>
    <property type="match status" value="1"/>
</dbReference>
<accession>A0A7N2MI16</accession>
<keyword evidence="2" id="KW-1185">Reference proteome</keyword>
<dbReference type="Gramene" id="QL09p022516:mrna">
    <property type="protein sequence ID" value="QL09p022516:mrna"/>
    <property type="gene ID" value="QL09p022516"/>
</dbReference>
<dbReference type="SUPFAM" id="SSF56219">
    <property type="entry name" value="DNase I-like"/>
    <property type="match status" value="1"/>
</dbReference>
<evidence type="ECO:0000313" key="2">
    <source>
        <dbReference type="Proteomes" id="UP000594261"/>
    </source>
</evidence>
<dbReference type="Gene3D" id="3.60.10.10">
    <property type="entry name" value="Endonuclease/exonuclease/phosphatase"/>
    <property type="match status" value="1"/>
</dbReference>
<dbReference type="Proteomes" id="UP000594261">
    <property type="component" value="Chromosome 9"/>
</dbReference>
<name>A0A7N2MI16_QUELO</name>
<organism evidence="1 2">
    <name type="scientific">Quercus lobata</name>
    <name type="common">Valley oak</name>
    <dbReference type="NCBI Taxonomy" id="97700"/>
    <lineage>
        <taxon>Eukaryota</taxon>
        <taxon>Viridiplantae</taxon>
        <taxon>Streptophyta</taxon>
        <taxon>Embryophyta</taxon>
        <taxon>Tracheophyta</taxon>
        <taxon>Spermatophyta</taxon>
        <taxon>Magnoliopsida</taxon>
        <taxon>eudicotyledons</taxon>
        <taxon>Gunneridae</taxon>
        <taxon>Pentapetalae</taxon>
        <taxon>rosids</taxon>
        <taxon>fabids</taxon>
        <taxon>Fagales</taxon>
        <taxon>Fagaceae</taxon>
        <taxon>Quercus</taxon>
    </lineage>
</organism>
<proteinExistence type="predicted"/>